<dbReference type="EMBL" id="HBIM01006421">
    <property type="protein sequence ID" value="CAE0407662.1"/>
    <property type="molecule type" value="Transcribed_RNA"/>
</dbReference>
<accession>A0A7S3L0Y4</accession>
<feature type="compositionally biased region" description="Acidic residues" evidence="1">
    <location>
        <begin position="1"/>
        <end position="14"/>
    </location>
</feature>
<dbReference type="PROSITE" id="PS50250">
    <property type="entry name" value="PCI"/>
    <property type="match status" value="1"/>
</dbReference>
<feature type="compositionally biased region" description="Acidic residues" evidence="1">
    <location>
        <begin position="23"/>
        <end position="36"/>
    </location>
</feature>
<dbReference type="SMART" id="SM00753">
    <property type="entry name" value="PAM"/>
    <property type="match status" value="1"/>
</dbReference>
<dbReference type="InterPro" id="IPR036390">
    <property type="entry name" value="WH_DNA-bd_sf"/>
</dbReference>
<evidence type="ECO:0000313" key="3">
    <source>
        <dbReference type="EMBL" id="CAE0407662.1"/>
    </source>
</evidence>
<dbReference type="PANTHER" id="PTHR10678">
    <property type="entry name" value="26S PROTEASOME NON-ATPASE REGULATORY SUBUNIT 11/COP9 SIGNALOSOME COMPLEX SUBUNIT 2"/>
    <property type="match status" value="1"/>
</dbReference>
<dbReference type="SMART" id="SM00088">
    <property type="entry name" value="PINT"/>
    <property type="match status" value="1"/>
</dbReference>
<reference evidence="3" key="1">
    <citation type="submission" date="2021-01" db="EMBL/GenBank/DDBJ databases">
        <authorList>
            <person name="Corre E."/>
            <person name="Pelletier E."/>
            <person name="Niang G."/>
            <person name="Scheremetjew M."/>
            <person name="Finn R."/>
            <person name="Kale V."/>
            <person name="Holt S."/>
            <person name="Cochrane G."/>
            <person name="Meng A."/>
            <person name="Brown T."/>
            <person name="Cohen L."/>
        </authorList>
    </citation>
    <scope>NUCLEOTIDE SEQUENCE</scope>
    <source>
        <strain evidence="3">CCMP127</strain>
    </source>
</reference>
<proteinExistence type="predicted"/>
<dbReference type="SUPFAM" id="SSF46785">
    <property type="entry name" value="Winged helix' DNA-binding domain"/>
    <property type="match status" value="1"/>
</dbReference>
<feature type="region of interest" description="Disordered" evidence="1">
    <location>
        <begin position="147"/>
        <end position="166"/>
    </location>
</feature>
<name>A0A7S3L0Y4_9STRA</name>
<organism evidence="3">
    <name type="scientific">Amphora coffeiformis</name>
    <dbReference type="NCBI Taxonomy" id="265554"/>
    <lineage>
        <taxon>Eukaryota</taxon>
        <taxon>Sar</taxon>
        <taxon>Stramenopiles</taxon>
        <taxon>Ochrophyta</taxon>
        <taxon>Bacillariophyta</taxon>
        <taxon>Bacillariophyceae</taxon>
        <taxon>Bacillariophycidae</taxon>
        <taxon>Thalassiophysales</taxon>
        <taxon>Catenulaceae</taxon>
        <taxon>Amphora</taxon>
    </lineage>
</organism>
<protein>
    <recommendedName>
        <fullName evidence="2">PCI domain-containing protein</fullName>
    </recommendedName>
</protein>
<dbReference type="Pfam" id="PF01399">
    <property type="entry name" value="PCI"/>
    <property type="match status" value="1"/>
</dbReference>
<evidence type="ECO:0000259" key="2">
    <source>
        <dbReference type="PROSITE" id="PS50250"/>
    </source>
</evidence>
<sequence length="513" mass="57576">MSDEEDEYEYDYDDASMGNGENDQFEYTDEEPDQNDDEVALENAYYNAKGLREENLNAAAEAFEQVITQETEREGKMEQWSYKALKQLCKLHLRTANWEAIFPAYERLLECVAAGHVSPTQVEKGIQAMLERVASLYQGSSSSAASTASAASSSSRMQVEDESTTADSSQTLALQVYDSTLTVFHPVTGSCPNERLWFKTNIKYGQLLYETNETNKLQHVLKDLQAVHATNDPGGGGSSTQSMEIYALQIQLYSRLKDHKRLRATFHQAMNVRGGIPHPRTLALIQELGGKMHMEAKEYEAAGKTFFQAFKSYDEAGDPSRLRCLKYLVLASMLHVSTINPFDSQEARPYRDDPEIVAMTNLVTAFHNNDIVAFEGILKQSKGQRLLADPFLREHVEDLLETIRRQVLHRLVQPYSRVKLEFLADALNKIPVQQVESLLVRLILDGSLHARIDRTQGVLLKLATEAPQPETETLDRLLNMVDQVAQQVSNVRLKESSGMGGLSSFRGMGGLVH</sequence>
<evidence type="ECO:0000256" key="1">
    <source>
        <dbReference type="SAM" id="MobiDB-lite"/>
    </source>
</evidence>
<dbReference type="Gene3D" id="1.25.40.570">
    <property type="match status" value="1"/>
</dbReference>
<dbReference type="AlphaFoldDB" id="A0A7S3L0Y4"/>
<gene>
    <name evidence="3" type="ORF">ACOF00016_LOCUS5465</name>
</gene>
<dbReference type="InterPro" id="IPR000717">
    <property type="entry name" value="PCI_dom"/>
</dbReference>
<feature type="region of interest" description="Disordered" evidence="1">
    <location>
        <begin position="1"/>
        <end position="36"/>
    </location>
</feature>
<feature type="domain" description="PCI" evidence="2">
    <location>
        <begin position="295"/>
        <end position="466"/>
    </location>
</feature>
<dbReference type="InterPro" id="IPR050871">
    <property type="entry name" value="26S_Proteasome/COP9_Components"/>
</dbReference>